<evidence type="ECO:0000256" key="1">
    <source>
        <dbReference type="SAM" id="MobiDB-lite"/>
    </source>
</evidence>
<comment type="caution">
    <text evidence="2">The sequence shown here is derived from an EMBL/GenBank/DDBJ whole genome shotgun (WGS) entry which is preliminary data.</text>
</comment>
<proteinExistence type="predicted"/>
<dbReference type="Proteomes" id="UP001159363">
    <property type="component" value="Chromosome X"/>
</dbReference>
<accession>A0ABQ9HQC8</accession>
<reference evidence="2 3" key="1">
    <citation type="submission" date="2023-02" db="EMBL/GenBank/DDBJ databases">
        <title>LHISI_Scaffold_Assembly.</title>
        <authorList>
            <person name="Stuart O.P."/>
            <person name="Cleave R."/>
            <person name="Magrath M.J.L."/>
            <person name="Mikheyev A.S."/>
        </authorList>
    </citation>
    <scope>NUCLEOTIDE SEQUENCE [LARGE SCALE GENOMIC DNA]</scope>
    <source>
        <strain evidence="2">Daus_M_001</strain>
        <tissue evidence="2">Leg muscle</tissue>
    </source>
</reference>
<evidence type="ECO:0000313" key="3">
    <source>
        <dbReference type="Proteomes" id="UP001159363"/>
    </source>
</evidence>
<organism evidence="2 3">
    <name type="scientific">Dryococelus australis</name>
    <dbReference type="NCBI Taxonomy" id="614101"/>
    <lineage>
        <taxon>Eukaryota</taxon>
        <taxon>Metazoa</taxon>
        <taxon>Ecdysozoa</taxon>
        <taxon>Arthropoda</taxon>
        <taxon>Hexapoda</taxon>
        <taxon>Insecta</taxon>
        <taxon>Pterygota</taxon>
        <taxon>Neoptera</taxon>
        <taxon>Polyneoptera</taxon>
        <taxon>Phasmatodea</taxon>
        <taxon>Verophasmatodea</taxon>
        <taxon>Anareolatae</taxon>
        <taxon>Phasmatidae</taxon>
        <taxon>Eurycanthinae</taxon>
        <taxon>Dryococelus</taxon>
    </lineage>
</organism>
<evidence type="ECO:0000313" key="2">
    <source>
        <dbReference type="EMBL" id="KAJ8886281.1"/>
    </source>
</evidence>
<gene>
    <name evidence="2" type="ORF">PR048_012490</name>
</gene>
<dbReference type="EMBL" id="JARBHB010000004">
    <property type="protein sequence ID" value="KAJ8886281.1"/>
    <property type="molecule type" value="Genomic_DNA"/>
</dbReference>
<feature type="region of interest" description="Disordered" evidence="1">
    <location>
        <begin position="24"/>
        <end position="68"/>
    </location>
</feature>
<sequence length="174" mass="19263">MLNVAHARNGWTWKWKTMQRAEHETAQWSSSSRELHTAGETGDPRENPQTSDIAPHDPYTRISWGDPAGNRTRFASIGDYSPPTKANWVRCPAGSHLIASGNRAGRCRWSAGFLGDLPAGMQGSEENGRSRENPPTSDIVCYNPQERYVGMSPPEIEPGSPKWEEGVLCFILLA</sequence>
<keyword evidence="3" id="KW-1185">Reference proteome</keyword>
<name>A0ABQ9HQC8_9NEOP</name>
<feature type="compositionally biased region" description="Basic and acidic residues" evidence="1">
    <location>
        <begin position="33"/>
        <end position="46"/>
    </location>
</feature>
<protein>
    <submittedName>
        <fullName evidence="2">Uncharacterized protein</fullName>
    </submittedName>
</protein>